<proteinExistence type="predicted"/>
<dbReference type="Gene3D" id="3.40.630.30">
    <property type="match status" value="1"/>
</dbReference>
<dbReference type="EMBL" id="ML738391">
    <property type="protein sequence ID" value="KAE8308110.1"/>
    <property type="molecule type" value="Genomic_DNA"/>
</dbReference>
<reference evidence="2" key="1">
    <citation type="submission" date="2019-04" db="EMBL/GenBank/DDBJ databases">
        <title>Friends and foes A comparative genomics studyof 23 Aspergillus species from section Flavi.</title>
        <authorList>
            <consortium name="DOE Joint Genome Institute"/>
            <person name="Kjaerbolling I."/>
            <person name="Vesth T."/>
            <person name="Frisvad J.C."/>
            <person name="Nybo J.L."/>
            <person name="Theobald S."/>
            <person name="Kildgaard S."/>
            <person name="Isbrandt T."/>
            <person name="Kuo A."/>
            <person name="Sato A."/>
            <person name="Lyhne E.K."/>
            <person name="Kogle M.E."/>
            <person name="Wiebenga A."/>
            <person name="Kun R.S."/>
            <person name="Lubbers R.J."/>
            <person name="Makela M.R."/>
            <person name="Barry K."/>
            <person name="Chovatia M."/>
            <person name="Clum A."/>
            <person name="Daum C."/>
            <person name="Haridas S."/>
            <person name="He G."/>
            <person name="LaButti K."/>
            <person name="Lipzen A."/>
            <person name="Mondo S."/>
            <person name="Riley R."/>
            <person name="Salamov A."/>
            <person name="Simmons B.A."/>
            <person name="Magnuson J.K."/>
            <person name="Henrissat B."/>
            <person name="Mortensen U.H."/>
            <person name="Larsen T.O."/>
            <person name="Devries R.P."/>
            <person name="Grigoriev I.V."/>
            <person name="Machida M."/>
            <person name="Baker S.E."/>
            <person name="Andersen M.R."/>
        </authorList>
    </citation>
    <scope>NUCLEOTIDE SEQUENCE [LARGE SCALE GENOMIC DNA]</scope>
    <source>
        <strain evidence="2">CBS 130015</strain>
    </source>
</reference>
<evidence type="ECO:0000313" key="2">
    <source>
        <dbReference type="Proteomes" id="UP000325433"/>
    </source>
</evidence>
<evidence type="ECO:0008006" key="3">
    <source>
        <dbReference type="Google" id="ProtNLM"/>
    </source>
</evidence>
<accession>A0A5N6VLT2</accession>
<keyword evidence="2" id="KW-1185">Reference proteome</keyword>
<dbReference type="Proteomes" id="UP000325433">
    <property type="component" value="Unassembled WGS sequence"/>
</dbReference>
<name>A0A5N6VLT2_9EURO</name>
<organism evidence="1 2">
    <name type="scientific">Aspergillus transmontanensis</name>
    <dbReference type="NCBI Taxonomy" id="1034304"/>
    <lineage>
        <taxon>Eukaryota</taxon>
        <taxon>Fungi</taxon>
        <taxon>Dikarya</taxon>
        <taxon>Ascomycota</taxon>
        <taxon>Pezizomycotina</taxon>
        <taxon>Eurotiomycetes</taxon>
        <taxon>Eurotiomycetidae</taxon>
        <taxon>Eurotiales</taxon>
        <taxon>Aspergillaceae</taxon>
        <taxon>Aspergillus</taxon>
        <taxon>Aspergillus subgen. Circumdati</taxon>
    </lineage>
</organism>
<protein>
    <recommendedName>
        <fullName evidence="3">N-acetyltransferase domain-containing protein</fullName>
    </recommendedName>
</protein>
<dbReference type="AlphaFoldDB" id="A0A5N6VLT2"/>
<dbReference type="SUPFAM" id="SSF55729">
    <property type="entry name" value="Acyl-CoA N-acyltransferases (Nat)"/>
    <property type="match status" value="1"/>
</dbReference>
<sequence>MSSPAKGQNTLPKAPIRWSVASACKACADASTIRGYKIEILSPDAVGDWDKVATLFEKVFAAGEPVSRALYESKTVSSSTFRDFCRSVTKATAAHGTTVVAKSGDGSIIGFVMAAPSEVNTFPEPAPPGLEAMYALVDVLKQRLGKHQLNGPVLEYTMGGVDRNFVNGHIAADLIWVLTLDGYLKGFRTAMTVASSYGSQIGHKGNGFVTLEELPYKSFEHNGTKPLAHIVKPPSAKVMVGDIDTYLRERPDPASRRSIVRSRL</sequence>
<gene>
    <name evidence="1" type="ORF">BDV41DRAFT_581785</name>
</gene>
<evidence type="ECO:0000313" key="1">
    <source>
        <dbReference type="EMBL" id="KAE8308110.1"/>
    </source>
</evidence>
<dbReference type="InterPro" id="IPR016181">
    <property type="entry name" value="Acyl_CoA_acyltransferase"/>
</dbReference>